<feature type="region of interest" description="Disordered" evidence="1">
    <location>
        <begin position="1"/>
        <end position="21"/>
    </location>
</feature>
<dbReference type="Proteomes" id="UP000316621">
    <property type="component" value="Chromosome 8"/>
</dbReference>
<accession>A0A4Y7KQU2</accession>
<proteinExistence type="predicted"/>
<evidence type="ECO:0000313" key="3">
    <source>
        <dbReference type="Proteomes" id="UP000316621"/>
    </source>
</evidence>
<organism evidence="2 3">
    <name type="scientific">Papaver somniferum</name>
    <name type="common">Opium poppy</name>
    <dbReference type="NCBI Taxonomy" id="3469"/>
    <lineage>
        <taxon>Eukaryota</taxon>
        <taxon>Viridiplantae</taxon>
        <taxon>Streptophyta</taxon>
        <taxon>Embryophyta</taxon>
        <taxon>Tracheophyta</taxon>
        <taxon>Spermatophyta</taxon>
        <taxon>Magnoliopsida</taxon>
        <taxon>Ranunculales</taxon>
        <taxon>Papaveraceae</taxon>
        <taxon>Papaveroideae</taxon>
        <taxon>Papaver</taxon>
    </lineage>
</organism>
<sequence>MEVPKERDSKDVNVEDYHVDV</sequence>
<protein>
    <submittedName>
        <fullName evidence="2">Uncharacterized protein</fullName>
    </submittedName>
</protein>
<gene>
    <name evidence="2" type="ORF">C5167_050699</name>
</gene>
<name>A0A4Y7KQU2_PAPSO</name>
<reference evidence="2 3" key="1">
    <citation type="journal article" date="2018" name="Science">
        <title>The opium poppy genome and morphinan production.</title>
        <authorList>
            <person name="Guo L."/>
            <person name="Winzer T."/>
            <person name="Yang X."/>
            <person name="Li Y."/>
            <person name="Ning Z."/>
            <person name="He Z."/>
            <person name="Teodor R."/>
            <person name="Lu Y."/>
            <person name="Bowser T.A."/>
            <person name="Graham I.A."/>
            <person name="Ye K."/>
        </authorList>
    </citation>
    <scope>NUCLEOTIDE SEQUENCE [LARGE SCALE GENOMIC DNA]</scope>
    <source>
        <strain evidence="3">cv. HN1</strain>
        <tissue evidence="2">Leaves</tissue>
    </source>
</reference>
<evidence type="ECO:0000256" key="1">
    <source>
        <dbReference type="SAM" id="MobiDB-lite"/>
    </source>
</evidence>
<dbReference type="EMBL" id="CM010722">
    <property type="protein sequence ID" value="RZC75216.1"/>
    <property type="molecule type" value="Genomic_DNA"/>
</dbReference>
<dbReference type="AlphaFoldDB" id="A0A4Y7KQU2"/>
<evidence type="ECO:0000313" key="2">
    <source>
        <dbReference type="EMBL" id="RZC75216.1"/>
    </source>
</evidence>
<dbReference type="Gramene" id="RZC75216">
    <property type="protein sequence ID" value="RZC75216"/>
    <property type="gene ID" value="C5167_050699"/>
</dbReference>
<keyword evidence="3" id="KW-1185">Reference proteome</keyword>